<name>A0ABX4H4B5_9BACT</name>
<gene>
    <name evidence="2" type="ORF">CJF60_03250</name>
</gene>
<organism evidence="2 3">
    <name type="scientific">Mycoplasmopsis agassizii</name>
    <dbReference type="NCBI Taxonomy" id="33922"/>
    <lineage>
        <taxon>Bacteria</taxon>
        <taxon>Bacillati</taxon>
        <taxon>Mycoplasmatota</taxon>
        <taxon>Mycoplasmoidales</taxon>
        <taxon>Metamycoplasmataceae</taxon>
        <taxon>Mycoplasmopsis</taxon>
    </lineage>
</organism>
<dbReference type="EMBL" id="NQMN01000002">
    <property type="protein sequence ID" value="PAF54730.1"/>
    <property type="molecule type" value="Genomic_DNA"/>
</dbReference>
<protein>
    <submittedName>
        <fullName evidence="2">Uncharacterized protein</fullName>
    </submittedName>
</protein>
<evidence type="ECO:0000313" key="2">
    <source>
        <dbReference type="EMBL" id="PAF54730.1"/>
    </source>
</evidence>
<dbReference type="RefSeq" id="WP_084231940.1">
    <property type="nucleotide sequence ID" value="NZ_FWXE01000002.1"/>
</dbReference>
<sequence>MTLSYIFLFLTGLGVIGWLALFYYGRYFLKKDLARQEHQVLNLFKNNDLPVLTSYVDSKIARKENKKNFLIKLLPLIFCSFLPAIISTIIVLIDPIVIDENNPDFENFPLGLYIAMWVLSALIFTFYIWVILKTAKKIQQLQVEELKKFEVQDLKSLYDQISNSSYNIHSWEKNTKEYLSTMKQLEVQFKNSNNLTIEDKYNLYLKVVYKSLEKFDYSFANSQTSTKENYKIAFSKNIFETVFKKEIVDWKNTYFVK</sequence>
<feature type="transmembrane region" description="Helical" evidence="1">
    <location>
        <begin position="110"/>
        <end position="132"/>
    </location>
</feature>
<comment type="caution">
    <text evidence="2">The sequence shown here is derived from an EMBL/GenBank/DDBJ whole genome shotgun (WGS) entry which is preliminary data.</text>
</comment>
<evidence type="ECO:0000256" key="1">
    <source>
        <dbReference type="SAM" id="Phobius"/>
    </source>
</evidence>
<keyword evidence="1" id="KW-0812">Transmembrane</keyword>
<proteinExistence type="predicted"/>
<feature type="transmembrane region" description="Helical" evidence="1">
    <location>
        <begin position="69"/>
        <end position="98"/>
    </location>
</feature>
<keyword evidence="3" id="KW-1185">Reference proteome</keyword>
<keyword evidence="1" id="KW-0472">Membrane</keyword>
<evidence type="ECO:0000313" key="3">
    <source>
        <dbReference type="Proteomes" id="UP000217033"/>
    </source>
</evidence>
<accession>A0ABX4H4B5</accession>
<keyword evidence="1" id="KW-1133">Transmembrane helix</keyword>
<reference evidence="2" key="1">
    <citation type="submission" date="2017-08" db="EMBL/GenBank/DDBJ databases">
        <authorList>
            <person name="Alvarez-Ponce D."/>
            <person name="Weitzman C.L."/>
            <person name="Tillett R.L."/>
            <person name="Sandmeier F.C."/>
            <person name="Tracy C.R."/>
        </authorList>
    </citation>
    <scope>NUCLEOTIDE SEQUENCE [LARGE SCALE GENOMIC DNA]</scope>
    <source>
        <strain evidence="2">PS6</strain>
    </source>
</reference>
<dbReference type="Proteomes" id="UP000217033">
    <property type="component" value="Unassembled WGS sequence"/>
</dbReference>
<feature type="transmembrane region" description="Helical" evidence="1">
    <location>
        <begin position="6"/>
        <end position="25"/>
    </location>
</feature>